<gene>
    <name evidence="5" type="ORF">RMCB_4715</name>
</gene>
<feature type="DNA-binding region" description="H-T-H motif" evidence="2">
    <location>
        <begin position="31"/>
        <end position="50"/>
    </location>
</feature>
<dbReference type="Gene3D" id="1.10.357.10">
    <property type="entry name" value="Tetracycline Repressor, domain 2"/>
    <property type="match status" value="1"/>
</dbReference>
<dbReference type="STRING" id="146020.RMCB_4715"/>
<dbReference type="InterPro" id="IPR009057">
    <property type="entry name" value="Homeodomain-like_sf"/>
</dbReference>
<dbReference type="RefSeq" id="WP_029366551.1">
    <property type="nucleotide sequence ID" value="NZ_BCSX01000040.1"/>
</dbReference>
<evidence type="ECO:0000313" key="6">
    <source>
        <dbReference type="Proteomes" id="UP000069620"/>
    </source>
</evidence>
<dbReference type="SUPFAM" id="SSF48498">
    <property type="entry name" value="Tetracyclin repressor-like, C-terminal domain"/>
    <property type="match status" value="1"/>
</dbReference>
<dbReference type="OrthoDB" id="3288227at2"/>
<dbReference type="Proteomes" id="UP000069620">
    <property type="component" value="Unassembled WGS sequence"/>
</dbReference>
<comment type="caution">
    <text evidence="5">The sequence shown here is derived from an EMBL/GenBank/DDBJ whole genome shotgun (WGS) entry which is preliminary data.</text>
</comment>
<accession>A0A124E0I6</accession>
<dbReference type="InterPro" id="IPR050109">
    <property type="entry name" value="HTH-type_TetR-like_transc_reg"/>
</dbReference>
<dbReference type="PROSITE" id="PS50977">
    <property type="entry name" value="HTH_TETR_2"/>
    <property type="match status" value="1"/>
</dbReference>
<evidence type="ECO:0000313" key="5">
    <source>
        <dbReference type="EMBL" id="GAS90619.1"/>
    </source>
</evidence>
<dbReference type="InterPro" id="IPR001647">
    <property type="entry name" value="HTH_TetR"/>
</dbReference>
<feature type="region of interest" description="Disordered" evidence="3">
    <location>
        <begin position="203"/>
        <end position="227"/>
    </location>
</feature>
<dbReference type="PANTHER" id="PTHR30055">
    <property type="entry name" value="HTH-TYPE TRANSCRIPTIONAL REGULATOR RUTR"/>
    <property type="match status" value="1"/>
</dbReference>
<dbReference type="Pfam" id="PF00440">
    <property type="entry name" value="TetR_N"/>
    <property type="match status" value="1"/>
</dbReference>
<dbReference type="InterPro" id="IPR036271">
    <property type="entry name" value="Tet_transcr_reg_TetR-rel_C_sf"/>
</dbReference>
<proteinExistence type="predicted"/>
<dbReference type="PANTHER" id="PTHR30055:SF226">
    <property type="entry name" value="HTH-TYPE TRANSCRIPTIONAL REGULATOR PKSA"/>
    <property type="match status" value="1"/>
</dbReference>
<dbReference type="GO" id="GO:0003700">
    <property type="term" value="F:DNA-binding transcription factor activity"/>
    <property type="evidence" value="ECO:0007669"/>
    <property type="project" value="TreeGrafter"/>
</dbReference>
<dbReference type="SUPFAM" id="SSF46689">
    <property type="entry name" value="Homeodomain-like"/>
    <property type="match status" value="1"/>
</dbReference>
<reference evidence="6" key="2">
    <citation type="submission" date="2016-02" db="EMBL/GenBank/DDBJ databases">
        <title>Draft genome sequence of five rapidly growing Mycobacterium species.</title>
        <authorList>
            <person name="Katahira K."/>
            <person name="Gotou Y."/>
            <person name="Iida K."/>
            <person name="Ogura Y."/>
            <person name="Hayashi T."/>
        </authorList>
    </citation>
    <scope>NUCLEOTIDE SEQUENCE [LARGE SCALE GENOMIC DNA]</scope>
    <source>
        <strain evidence="6">JCM15654</strain>
    </source>
</reference>
<dbReference type="AlphaFoldDB" id="A0A124E0I6"/>
<evidence type="ECO:0000259" key="4">
    <source>
        <dbReference type="PROSITE" id="PS50977"/>
    </source>
</evidence>
<dbReference type="GO" id="GO:0000976">
    <property type="term" value="F:transcription cis-regulatory region binding"/>
    <property type="evidence" value="ECO:0007669"/>
    <property type="project" value="TreeGrafter"/>
</dbReference>
<reference evidence="6" key="1">
    <citation type="journal article" date="2016" name="Genome Announc.">
        <title>Draft Genome Sequences of Five Rapidly Growing Mycobacterium Species, M. thermoresistibile, M. fortuitum subsp. acetamidolyticum, M. canariasense, M. brisbanense, and M. novocastrense.</title>
        <authorList>
            <person name="Katahira K."/>
            <person name="Ogura Y."/>
            <person name="Gotoh Y."/>
            <person name="Hayashi T."/>
        </authorList>
    </citation>
    <scope>NUCLEOTIDE SEQUENCE [LARGE SCALE GENOMIC DNA]</scope>
    <source>
        <strain evidence="6">JCM15654</strain>
    </source>
</reference>
<name>A0A124E0I6_9MYCO</name>
<sequence>MARRKNQDAARDAIIAATLVAMRDRGLDGLRIRDIAEIAGVSPGTIHYYFTDFAGLLTEVYQRASERFYHDRMLAVTELSDARLKLSAMTGSGIPWSSDDALVTALYRLDSYLAFRKTHSALITSLYDKQVALYLGILETGQAQGHFALRGNPLDIAQNLVALEDAYGLHIVTDNRTLPPQRAAALIHAFAVMATGCPDIPACTQPPEPPAGAGKPPTGKPIRRNRK</sequence>
<evidence type="ECO:0000256" key="1">
    <source>
        <dbReference type="ARBA" id="ARBA00023125"/>
    </source>
</evidence>
<evidence type="ECO:0000256" key="3">
    <source>
        <dbReference type="SAM" id="MobiDB-lite"/>
    </source>
</evidence>
<protein>
    <submittedName>
        <fullName evidence="5">Putative TetR family transcriptional regulator</fullName>
    </submittedName>
</protein>
<organism evidence="5 6">
    <name type="scientific">Mycolicibacterium brisbanense</name>
    <dbReference type="NCBI Taxonomy" id="146020"/>
    <lineage>
        <taxon>Bacteria</taxon>
        <taxon>Bacillati</taxon>
        <taxon>Actinomycetota</taxon>
        <taxon>Actinomycetes</taxon>
        <taxon>Mycobacteriales</taxon>
        <taxon>Mycobacteriaceae</taxon>
        <taxon>Mycolicibacterium</taxon>
    </lineage>
</organism>
<evidence type="ECO:0000256" key="2">
    <source>
        <dbReference type="PROSITE-ProRule" id="PRU00335"/>
    </source>
</evidence>
<feature type="domain" description="HTH tetR-type" evidence="4">
    <location>
        <begin position="8"/>
        <end position="68"/>
    </location>
</feature>
<dbReference type="EMBL" id="BCSX01000040">
    <property type="protein sequence ID" value="GAS90619.1"/>
    <property type="molecule type" value="Genomic_DNA"/>
</dbReference>
<keyword evidence="1 2" id="KW-0238">DNA-binding</keyword>
<keyword evidence="6" id="KW-1185">Reference proteome</keyword>